<reference evidence="7" key="1">
    <citation type="submission" date="2018-04" db="EMBL/GenBank/DDBJ databases">
        <title>Transcriptome assembly of Sipha flava.</title>
        <authorList>
            <person name="Scully E.D."/>
            <person name="Geib S.M."/>
            <person name="Palmer N.A."/>
            <person name="Koch K."/>
            <person name="Bradshaw J."/>
            <person name="Heng-Moss T."/>
            <person name="Sarath G."/>
        </authorList>
    </citation>
    <scope>NUCLEOTIDE SEQUENCE</scope>
</reference>
<feature type="transmembrane region" description="Helical" evidence="4">
    <location>
        <begin position="12"/>
        <end position="30"/>
    </location>
</feature>
<evidence type="ECO:0000256" key="4">
    <source>
        <dbReference type="SAM" id="Phobius"/>
    </source>
</evidence>
<dbReference type="PROSITE" id="PS00624">
    <property type="entry name" value="GMC_OXRED_2"/>
    <property type="match status" value="1"/>
</dbReference>
<gene>
    <name evidence="7" type="primary">Gld_22</name>
    <name evidence="7" type="ORF">g.16935</name>
</gene>
<dbReference type="InterPro" id="IPR000172">
    <property type="entry name" value="GMC_OxRdtase_N"/>
</dbReference>
<evidence type="ECO:0000256" key="1">
    <source>
        <dbReference type="ARBA" id="ARBA00010790"/>
    </source>
</evidence>
<dbReference type="Gene3D" id="3.30.560.10">
    <property type="entry name" value="Glucose Oxidase, domain 3"/>
    <property type="match status" value="1"/>
</dbReference>
<dbReference type="Gene3D" id="3.50.50.60">
    <property type="entry name" value="FAD/NAD(P)-binding domain"/>
    <property type="match status" value="1"/>
</dbReference>
<dbReference type="EMBL" id="GGMS01010167">
    <property type="protein sequence ID" value="MBY79370.1"/>
    <property type="molecule type" value="Transcribed_RNA"/>
</dbReference>
<evidence type="ECO:0000256" key="3">
    <source>
        <dbReference type="RuleBase" id="RU003968"/>
    </source>
</evidence>
<organism evidence="7">
    <name type="scientific">Sipha flava</name>
    <name type="common">yellow sugarcane aphid</name>
    <dbReference type="NCBI Taxonomy" id="143950"/>
    <lineage>
        <taxon>Eukaryota</taxon>
        <taxon>Metazoa</taxon>
        <taxon>Ecdysozoa</taxon>
        <taxon>Arthropoda</taxon>
        <taxon>Hexapoda</taxon>
        <taxon>Insecta</taxon>
        <taxon>Pterygota</taxon>
        <taxon>Neoptera</taxon>
        <taxon>Paraneoptera</taxon>
        <taxon>Hemiptera</taxon>
        <taxon>Sternorrhyncha</taxon>
        <taxon>Aphidomorpha</taxon>
        <taxon>Aphidoidea</taxon>
        <taxon>Aphididae</taxon>
        <taxon>Sipha</taxon>
    </lineage>
</organism>
<dbReference type="PIRSF" id="PIRSF000137">
    <property type="entry name" value="Alcohol_oxidase"/>
    <property type="match status" value="1"/>
</dbReference>
<dbReference type="SUPFAM" id="SSF54373">
    <property type="entry name" value="FAD-linked reductases, C-terminal domain"/>
    <property type="match status" value="1"/>
</dbReference>
<evidence type="ECO:0000313" key="7">
    <source>
        <dbReference type="EMBL" id="MBY79370.1"/>
    </source>
</evidence>
<protein>
    <submittedName>
        <fullName evidence="7">Glucose dehydrogenase</fullName>
    </submittedName>
</protein>
<dbReference type="PANTHER" id="PTHR11552">
    <property type="entry name" value="GLUCOSE-METHANOL-CHOLINE GMC OXIDOREDUCTASE"/>
    <property type="match status" value="1"/>
</dbReference>
<feature type="domain" description="Glucose-methanol-choline oxidoreductase N-terminal" evidence="6">
    <location>
        <begin position="311"/>
        <end position="325"/>
    </location>
</feature>
<feature type="binding site" evidence="2">
    <location>
        <position position="135"/>
    </location>
    <ligand>
        <name>FAD</name>
        <dbReference type="ChEBI" id="CHEBI:57692"/>
    </ligand>
</feature>
<feature type="domain" description="Glucose-methanol-choline oxidoreductase N-terminal" evidence="5">
    <location>
        <begin position="133"/>
        <end position="156"/>
    </location>
</feature>
<accession>A0A2S2QPB6</accession>
<dbReference type="PANTHER" id="PTHR11552:SF226">
    <property type="entry name" value="RE28171P"/>
    <property type="match status" value="1"/>
</dbReference>
<feature type="binding site" evidence="2">
    <location>
        <position position="272"/>
    </location>
    <ligand>
        <name>FAD</name>
        <dbReference type="ChEBI" id="CHEBI:57692"/>
    </ligand>
</feature>
<dbReference type="InterPro" id="IPR012132">
    <property type="entry name" value="GMC_OxRdtase"/>
</dbReference>
<keyword evidence="2 3" id="KW-0274">FAD</keyword>
<dbReference type="GO" id="GO:0016614">
    <property type="term" value="F:oxidoreductase activity, acting on CH-OH group of donors"/>
    <property type="evidence" value="ECO:0007669"/>
    <property type="project" value="InterPro"/>
</dbReference>
<comment type="cofactor">
    <cofactor evidence="2">
        <name>FAD</name>
        <dbReference type="ChEBI" id="CHEBI:57692"/>
    </cofactor>
</comment>
<feature type="binding site" evidence="2">
    <location>
        <begin position="143"/>
        <end position="146"/>
    </location>
    <ligand>
        <name>FAD</name>
        <dbReference type="ChEBI" id="CHEBI:57692"/>
    </ligand>
</feature>
<comment type="similarity">
    <text evidence="1 3">Belongs to the GMC oxidoreductase family.</text>
</comment>
<dbReference type="InterPro" id="IPR036188">
    <property type="entry name" value="FAD/NAD-bd_sf"/>
</dbReference>
<keyword evidence="4" id="KW-1133">Transmembrane helix</keyword>
<name>A0A2S2QPB6_9HEMI</name>
<dbReference type="InterPro" id="IPR007867">
    <property type="entry name" value="GMC_OxRtase_C"/>
</dbReference>
<dbReference type="Pfam" id="PF05199">
    <property type="entry name" value="GMC_oxred_C"/>
    <property type="match status" value="1"/>
</dbReference>
<dbReference type="OrthoDB" id="269227at2759"/>
<sequence length="620" mass="68834">MASLITGAINSAAWTGAGLIPIVVVGLTYLRYSMYDPESRVVDVHEVLDEYDFIVVGAGSAGAVVANRLSEMRNWTVLLLEAGGDETEISDVPSFVGYLQLSDLDWQYKTAPPSSDNPYCLAMVHDRCNWPRGKVLGGSSVLNAMVYVRGNRRDYDQWAKAGNPGWSYKDVLPYFLKSEDNRNPYLSRTEYHARGGYLTVSEAPWRTPLALAFIEAGQELGYENRDINGRYQNGFMFTQTTTRRGSRCSTAKAFLRPIRLRPNIHVSMHSQVTRVLFENTGNDPRATGIVYLRNGKRRMVAARKEVVLAAGAIGSPQLLMVSGVGPADHLTELGIKPVVRDLKVGHNLQDHVGLGGLTFLIDDPITFKKSRFTNAPVALDYIMNERGPLTSSGVEGLAFVNTKYADPSGEFPDIQFHFAPSSVNSDGDQIRKITGLRDAVYNTVYKPLVNAETWTLLPLLLRPKSTGWVRLKSRNPLVYPIIEPNYFAHREDVQVLVEGIRIAFNVSNTAAFRKHNSRPLLTPMPGCKKFELFSDEYWECALRHFTFTIYHPAGTCKMGPGTDPDAVVDHRLRVHGVRGLRVVDASIMPTIISGNPNAPVIMIGEKGADMIKEDWVLEGL</sequence>
<dbReference type="GO" id="GO:0050660">
    <property type="term" value="F:flavin adenine dinucleotide binding"/>
    <property type="evidence" value="ECO:0007669"/>
    <property type="project" value="InterPro"/>
</dbReference>
<dbReference type="PROSITE" id="PS00623">
    <property type="entry name" value="GMC_OXRED_1"/>
    <property type="match status" value="1"/>
</dbReference>
<keyword evidence="4" id="KW-0472">Membrane</keyword>
<proteinExistence type="inferred from homology"/>
<keyword evidence="4" id="KW-0812">Transmembrane</keyword>
<dbReference type="AlphaFoldDB" id="A0A2S2QPB6"/>
<evidence type="ECO:0000259" key="5">
    <source>
        <dbReference type="PROSITE" id="PS00623"/>
    </source>
</evidence>
<keyword evidence="3" id="KW-0285">Flavoprotein</keyword>
<evidence type="ECO:0000256" key="2">
    <source>
        <dbReference type="PIRSR" id="PIRSR000137-2"/>
    </source>
</evidence>
<dbReference type="SUPFAM" id="SSF51905">
    <property type="entry name" value="FAD/NAD(P)-binding domain"/>
    <property type="match status" value="1"/>
</dbReference>
<dbReference type="Pfam" id="PF00732">
    <property type="entry name" value="GMC_oxred_N"/>
    <property type="match status" value="1"/>
</dbReference>
<evidence type="ECO:0000259" key="6">
    <source>
        <dbReference type="PROSITE" id="PS00624"/>
    </source>
</evidence>